<evidence type="ECO:0000313" key="5">
    <source>
        <dbReference type="Proteomes" id="UP001179952"/>
    </source>
</evidence>
<keyword evidence="4" id="KW-0808">Transferase</keyword>
<keyword evidence="2" id="KW-0067">ATP-binding</keyword>
<protein>
    <submittedName>
        <fullName evidence="4">Wall-associated receptor kinase 4</fullName>
    </submittedName>
</protein>
<keyword evidence="4" id="KW-0675">Receptor</keyword>
<sequence>MDALRKLLLIFSKKKVLKGEDRIQNVEYMNREALLKRQISIFGRKSNPIMIFSEEDIALMTNNYNKSNLIDDTRTDKVGELRKFGFDEQKYLRSSSTRKMKPMSFFAYDHDTKVSLYKGTLNGRPVVVRKHDSPGFYDARETIINSIVTLSNVNHKNVIKILGCCLETEPPIVVYDLSPNGILLDHLFGTKGHPKMSWKDRLRVAAEIADGLNYLHIGTHVPVIHCDLSPPNIFLDESGTVKIIDLGLSVPIVAVGADSESVVGIAGYLDPECVRSGEITVKSDVYSFGLVLLQIWKSSSVGDGMEEGSSEQFREIAMRCLKKKGEERPEMKEVVQELCRIKKISP</sequence>
<dbReference type="GO" id="GO:0005524">
    <property type="term" value="F:ATP binding"/>
    <property type="evidence" value="ECO:0007669"/>
    <property type="project" value="UniProtKB-KW"/>
</dbReference>
<dbReference type="InterPro" id="IPR000719">
    <property type="entry name" value="Prot_kinase_dom"/>
</dbReference>
<dbReference type="Gene3D" id="3.30.200.20">
    <property type="entry name" value="Phosphorylase Kinase, domain 1"/>
    <property type="match status" value="1"/>
</dbReference>
<evidence type="ECO:0000259" key="3">
    <source>
        <dbReference type="PROSITE" id="PS50011"/>
    </source>
</evidence>
<reference evidence="4" key="1">
    <citation type="journal article" date="2023" name="Nat. Commun.">
        <title>Diploid and tetraploid genomes of Acorus and the evolution of monocots.</title>
        <authorList>
            <person name="Ma L."/>
            <person name="Liu K.W."/>
            <person name="Li Z."/>
            <person name="Hsiao Y.Y."/>
            <person name="Qi Y."/>
            <person name="Fu T."/>
            <person name="Tang G.D."/>
            <person name="Zhang D."/>
            <person name="Sun W.H."/>
            <person name="Liu D.K."/>
            <person name="Li Y."/>
            <person name="Chen G.Z."/>
            <person name="Liu X.D."/>
            <person name="Liao X.Y."/>
            <person name="Jiang Y.T."/>
            <person name="Yu X."/>
            <person name="Hao Y."/>
            <person name="Huang J."/>
            <person name="Zhao X.W."/>
            <person name="Ke S."/>
            <person name="Chen Y.Y."/>
            <person name="Wu W.L."/>
            <person name="Hsu J.L."/>
            <person name="Lin Y.F."/>
            <person name="Huang M.D."/>
            <person name="Li C.Y."/>
            <person name="Huang L."/>
            <person name="Wang Z.W."/>
            <person name="Zhao X."/>
            <person name="Zhong W.Y."/>
            <person name="Peng D.H."/>
            <person name="Ahmad S."/>
            <person name="Lan S."/>
            <person name="Zhang J.S."/>
            <person name="Tsai W.C."/>
            <person name="Van de Peer Y."/>
            <person name="Liu Z.J."/>
        </authorList>
    </citation>
    <scope>NUCLEOTIDE SEQUENCE</scope>
    <source>
        <strain evidence="4">SCP</strain>
    </source>
</reference>
<dbReference type="SUPFAM" id="SSF56112">
    <property type="entry name" value="Protein kinase-like (PK-like)"/>
    <property type="match status" value="1"/>
</dbReference>
<comment type="caution">
    <text evidence="4">The sequence shown here is derived from an EMBL/GenBank/DDBJ whole genome shotgun (WGS) entry which is preliminary data.</text>
</comment>
<dbReference type="Pfam" id="PF07714">
    <property type="entry name" value="PK_Tyr_Ser-Thr"/>
    <property type="match status" value="1"/>
</dbReference>
<dbReference type="GO" id="GO:0007166">
    <property type="term" value="P:cell surface receptor signaling pathway"/>
    <property type="evidence" value="ECO:0007669"/>
    <property type="project" value="InterPro"/>
</dbReference>
<dbReference type="EMBL" id="JAUJYN010000012">
    <property type="protein sequence ID" value="KAK1260041.1"/>
    <property type="molecule type" value="Genomic_DNA"/>
</dbReference>
<evidence type="ECO:0000256" key="1">
    <source>
        <dbReference type="ARBA" id="ARBA00022741"/>
    </source>
</evidence>
<dbReference type="PANTHER" id="PTHR27005">
    <property type="entry name" value="WALL-ASSOCIATED RECEPTOR KINASE-LIKE 21"/>
    <property type="match status" value="1"/>
</dbReference>
<gene>
    <name evidence="4" type="ORF">QJS04_geneDACA010303</name>
</gene>
<dbReference type="Gene3D" id="1.10.510.10">
    <property type="entry name" value="Transferase(Phosphotransferase) domain 1"/>
    <property type="match status" value="1"/>
</dbReference>
<dbReference type="PROSITE" id="PS50011">
    <property type="entry name" value="PROTEIN_KINASE_DOM"/>
    <property type="match status" value="1"/>
</dbReference>
<keyword evidence="5" id="KW-1185">Reference proteome</keyword>
<dbReference type="InterPro" id="IPR045274">
    <property type="entry name" value="WAK-like"/>
</dbReference>
<dbReference type="PANTHER" id="PTHR27005:SF466">
    <property type="entry name" value="NON-FUNCTIONAL PSEUDOKINASE ZED1-LIKE"/>
    <property type="match status" value="1"/>
</dbReference>
<dbReference type="GO" id="GO:0005886">
    <property type="term" value="C:plasma membrane"/>
    <property type="evidence" value="ECO:0007669"/>
    <property type="project" value="TreeGrafter"/>
</dbReference>
<accession>A0AAV9A713</accession>
<dbReference type="InterPro" id="IPR011009">
    <property type="entry name" value="Kinase-like_dom_sf"/>
</dbReference>
<keyword evidence="4" id="KW-0418">Kinase</keyword>
<evidence type="ECO:0000313" key="4">
    <source>
        <dbReference type="EMBL" id="KAK1260041.1"/>
    </source>
</evidence>
<name>A0AAV9A713_ACOGR</name>
<dbReference type="InterPro" id="IPR001245">
    <property type="entry name" value="Ser-Thr/Tyr_kinase_cat_dom"/>
</dbReference>
<evidence type="ECO:0000256" key="2">
    <source>
        <dbReference type="ARBA" id="ARBA00022840"/>
    </source>
</evidence>
<dbReference type="Proteomes" id="UP001179952">
    <property type="component" value="Unassembled WGS sequence"/>
</dbReference>
<proteinExistence type="predicted"/>
<dbReference type="AlphaFoldDB" id="A0AAV9A713"/>
<feature type="domain" description="Protein kinase" evidence="3">
    <location>
        <begin position="86"/>
        <end position="346"/>
    </location>
</feature>
<keyword evidence="1" id="KW-0547">Nucleotide-binding</keyword>
<dbReference type="GO" id="GO:0004674">
    <property type="term" value="F:protein serine/threonine kinase activity"/>
    <property type="evidence" value="ECO:0007669"/>
    <property type="project" value="TreeGrafter"/>
</dbReference>
<organism evidence="4 5">
    <name type="scientific">Acorus gramineus</name>
    <name type="common">Dwarf sweet flag</name>
    <dbReference type="NCBI Taxonomy" id="55184"/>
    <lineage>
        <taxon>Eukaryota</taxon>
        <taxon>Viridiplantae</taxon>
        <taxon>Streptophyta</taxon>
        <taxon>Embryophyta</taxon>
        <taxon>Tracheophyta</taxon>
        <taxon>Spermatophyta</taxon>
        <taxon>Magnoliopsida</taxon>
        <taxon>Liliopsida</taxon>
        <taxon>Acoraceae</taxon>
        <taxon>Acorus</taxon>
    </lineage>
</organism>
<reference evidence="4" key="2">
    <citation type="submission" date="2023-06" db="EMBL/GenBank/DDBJ databases">
        <authorList>
            <person name="Ma L."/>
            <person name="Liu K.-W."/>
            <person name="Li Z."/>
            <person name="Hsiao Y.-Y."/>
            <person name="Qi Y."/>
            <person name="Fu T."/>
            <person name="Tang G."/>
            <person name="Zhang D."/>
            <person name="Sun W.-H."/>
            <person name="Liu D.-K."/>
            <person name="Li Y."/>
            <person name="Chen G.-Z."/>
            <person name="Liu X.-D."/>
            <person name="Liao X.-Y."/>
            <person name="Jiang Y.-T."/>
            <person name="Yu X."/>
            <person name="Hao Y."/>
            <person name="Huang J."/>
            <person name="Zhao X.-W."/>
            <person name="Ke S."/>
            <person name="Chen Y.-Y."/>
            <person name="Wu W.-L."/>
            <person name="Hsu J.-L."/>
            <person name="Lin Y.-F."/>
            <person name="Huang M.-D."/>
            <person name="Li C.-Y."/>
            <person name="Huang L."/>
            <person name="Wang Z.-W."/>
            <person name="Zhao X."/>
            <person name="Zhong W.-Y."/>
            <person name="Peng D.-H."/>
            <person name="Ahmad S."/>
            <person name="Lan S."/>
            <person name="Zhang J.-S."/>
            <person name="Tsai W.-C."/>
            <person name="Van De Peer Y."/>
            <person name="Liu Z.-J."/>
        </authorList>
    </citation>
    <scope>NUCLEOTIDE SEQUENCE</scope>
    <source>
        <strain evidence="4">SCP</strain>
        <tissue evidence="4">Leaves</tissue>
    </source>
</reference>